<sequence>MPKKDGHIKPETLASYISKVCVFFHQSGFGKNNNPAIVSELTRVLSELGVQESARLVPNTVNGPRYAMLTSHIMLMIEMIPTARTLFPAASAVPLVYFKLPRAISSACFFMFFMPRIPS</sequence>
<evidence type="ECO:0000313" key="3">
    <source>
        <dbReference type="WBParaSite" id="ASIM_0001499101-mRNA-1"/>
    </source>
</evidence>
<keyword evidence="2" id="KW-1185">Reference proteome</keyword>
<evidence type="ECO:0000313" key="1">
    <source>
        <dbReference type="EMBL" id="VDK52297.1"/>
    </source>
</evidence>
<accession>A0A0M3K264</accession>
<protein>
    <submittedName>
        <fullName evidence="3">Integrase</fullName>
    </submittedName>
</protein>
<dbReference type="WBParaSite" id="ASIM_0001499101-mRNA-1">
    <property type="protein sequence ID" value="ASIM_0001499101-mRNA-1"/>
    <property type="gene ID" value="ASIM_0001499101"/>
</dbReference>
<dbReference type="AlphaFoldDB" id="A0A0M3K264"/>
<evidence type="ECO:0000313" key="2">
    <source>
        <dbReference type="Proteomes" id="UP000267096"/>
    </source>
</evidence>
<proteinExistence type="predicted"/>
<name>A0A0M3K264_ANISI</name>
<gene>
    <name evidence="1" type="ORF">ASIM_LOCUS14401</name>
</gene>
<reference evidence="1 2" key="2">
    <citation type="submission" date="2018-11" db="EMBL/GenBank/DDBJ databases">
        <authorList>
            <consortium name="Pathogen Informatics"/>
        </authorList>
    </citation>
    <scope>NUCLEOTIDE SEQUENCE [LARGE SCALE GENOMIC DNA]</scope>
</reference>
<organism evidence="3">
    <name type="scientific">Anisakis simplex</name>
    <name type="common">Herring worm</name>
    <dbReference type="NCBI Taxonomy" id="6269"/>
    <lineage>
        <taxon>Eukaryota</taxon>
        <taxon>Metazoa</taxon>
        <taxon>Ecdysozoa</taxon>
        <taxon>Nematoda</taxon>
        <taxon>Chromadorea</taxon>
        <taxon>Rhabditida</taxon>
        <taxon>Spirurina</taxon>
        <taxon>Ascaridomorpha</taxon>
        <taxon>Ascaridoidea</taxon>
        <taxon>Anisakidae</taxon>
        <taxon>Anisakis</taxon>
        <taxon>Anisakis simplex complex</taxon>
    </lineage>
</organism>
<dbReference type="Proteomes" id="UP000267096">
    <property type="component" value="Unassembled WGS sequence"/>
</dbReference>
<dbReference type="EMBL" id="UYRR01031740">
    <property type="protein sequence ID" value="VDK52297.1"/>
    <property type="molecule type" value="Genomic_DNA"/>
</dbReference>
<reference evidence="3" key="1">
    <citation type="submission" date="2017-02" db="UniProtKB">
        <authorList>
            <consortium name="WormBaseParasite"/>
        </authorList>
    </citation>
    <scope>IDENTIFICATION</scope>
</reference>